<sequence length="198" mass="22712">MKQGSSRSANCLWDPCAACLQLPLDATITGNKKLKYHCEQAQADGFEYAWLDTCCIKRRDVAELSISINSMFSWYRSSANSTTQAFAKSRWFKRGWTLQELIAPQYVMFYSNDWKEIRTKASQRTALSIITSIEPKVFDHQQLWGCQRRSEDVLDGQAPKRLGQRTWPTAFLGFFSLNMPTNYGEGENCVPHAFNLRS</sequence>
<dbReference type="EMBL" id="VXIS01000148">
    <property type="protein sequence ID" value="KAA8900884.1"/>
    <property type="molecule type" value="Genomic_DNA"/>
</dbReference>
<dbReference type="OrthoDB" id="674604at2759"/>
<evidence type="ECO:0000313" key="1">
    <source>
        <dbReference type="EMBL" id="KAA8900884.1"/>
    </source>
</evidence>
<dbReference type="PANTHER" id="PTHR10622">
    <property type="entry name" value="HET DOMAIN-CONTAINING PROTEIN"/>
    <property type="match status" value="1"/>
</dbReference>
<dbReference type="InParanoid" id="A0A5J5ERR9"/>
<evidence type="ECO:0008006" key="3">
    <source>
        <dbReference type="Google" id="ProtNLM"/>
    </source>
</evidence>
<evidence type="ECO:0000313" key="2">
    <source>
        <dbReference type="Proteomes" id="UP000326924"/>
    </source>
</evidence>
<name>A0A5J5ERR9_9PEZI</name>
<proteinExistence type="predicted"/>
<protein>
    <recommendedName>
        <fullName evidence="3">Heterokaryon incompatibility domain-containing protein</fullName>
    </recommendedName>
</protein>
<dbReference type="AlphaFoldDB" id="A0A5J5ERR9"/>
<dbReference type="Proteomes" id="UP000326924">
    <property type="component" value="Unassembled WGS sequence"/>
</dbReference>
<dbReference type="PANTHER" id="PTHR10622:SF10">
    <property type="entry name" value="HET DOMAIN-CONTAINING PROTEIN"/>
    <property type="match status" value="1"/>
</dbReference>
<comment type="caution">
    <text evidence="1">The sequence shown here is derived from an EMBL/GenBank/DDBJ whole genome shotgun (WGS) entry which is preliminary data.</text>
</comment>
<accession>A0A5J5ERR9</accession>
<gene>
    <name evidence="1" type="ORF">FN846DRAFT_988364</name>
</gene>
<reference evidence="1 2" key="1">
    <citation type="submission" date="2019-09" db="EMBL/GenBank/DDBJ databases">
        <title>Draft genome of the ectomycorrhizal ascomycete Sphaerosporella brunnea.</title>
        <authorList>
            <consortium name="DOE Joint Genome Institute"/>
            <person name="Benucci G.M."/>
            <person name="Marozzi G."/>
            <person name="Antonielli L."/>
            <person name="Sanchez S."/>
            <person name="Marco P."/>
            <person name="Wang X."/>
            <person name="Falini L.B."/>
            <person name="Barry K."/>
            <person name="Haridas S."/>
            <person name="Lipzen A."/>
            <person name="Labutti K."/>
            <person name="Grigoriev I.V."/>
            <person name="Murat C."/>
            <person name="Martin F."/>
            <person name="Albertini E."/>
            <person name="Donnini D."/>
            <person name="Bonito G."/>
        </authorList>
    </citation>
    <scope>NUCLEOTIDE SEQUENCE [LARGE SCALE GENOMIC DNA]</scope>
    <source>
        <strain evidence="1 2">Sb_GMNB300</strain>
    </source>
</reference>
<organism evidence="1 2">
    <name type="scientific">Sphaerosporella brunnea</name>
    <dbReference type="NCBI Taxonomy" id="1250544"/>
    <lineage>
        <taxon>Eukaryota</taxon>
        <taxon>Fungi</taxon>
        <taxon>Dikarya</taxon>
        <taxon>Ascomycota</taxon>
        <taxon>Pezizomycotina</taxon>
        <taxon>Pezizomycetes</taxon>
        <taxon>Pezizales</taxon>
        <taxon>Pyronemataceae</taxon>
        <taxon>Sphaerosporella</taxon>
    </lineage>
</organism>
<keyword evidence="2" id="KW-1185">Reference proteome</keyword>